<dbReference type="AlphaFoldDB" id="A0A9D4GMS7"/>
<comment type="caution">
    <text evidence="1">The sequence shown here is derived from an EMBL/GenBank/DDBJ whole genome shotgun (WGS) entry which is preliminary data.</text>
</comment>
<protein>
    <submittedName>
        <fullName evidence="1">Uncharacterized protein</fullName>
    </submittedName>
</protein>
<reference evidence="1" key="1">
    <citation type="journal article" date="2019" name="bioRxiv">
        <title>The Genome of the Zebra Mussel, Dreissena polymorpha: A Resource for Invasive Species Research.</title>
        <authorList>
            <person name="McCartney M.A."/>
            <person name="Auch B."/>
            <person name="Kono T."/>
            <person name="Mallez S."/>
            <person name="Zhang Y."/>
            <person name="Obille A."/>
            <person name="Becker A."/>
            <person name="Abrahante J.E."/>
            <person name="Garbe J."/>
            <person name="Badalamenti J.P."/>
            <person name="Herman A."/>
            <person name="Mangelson H."/>
            <person name="Liachko I."/>
            <person name="Sullivan S."/>
            <person name="Sone E.D."/>
            <person name="Koren S."/>
            <person name="Silverstein K.A.T."/>
            <person name="Beckman K.B."/>
            <person name="Gohl D.M."/>
        </authorList>
    </citation>
    <scope>NUCLEOTIDE SEQUENCE</scope>
    <source>
        <strain evidence="1">Duluth1</strain>
        <tissue evidence="1">Whole animal</tissue>
    </source>
</reference>
<name>A0A9D4GMS7_DREPO</name>
<reference evidence="1" key="2">
    <citation type="submission" date="2020-11" db="EMBL/GenBank/DDBJ databases">
        <authorList>
            <person name="McCartney M.A."/>
            <person name="Auch B."/>
            <person name="Kono T."/>
            <person name="Mallez S."/>
            <person name="Becker A."/>
            <person name="Gohl D.M."/>
            <person name="Silverstein K.A.T."/>
            <person name="Koren S."/>
            <person name="Bechman K.B."/>
            <person name="Herman A."/>
            <person name="Abrahante J.E."/>
            <person name="Garbe J."/>
        </authorList>
    </citation>
    <scope>NUCLEOTIDE SEQUENCE</scope>
    <source>
        <strain evidence="1">Duluth1</strain>
        <tissue evidence="1">Whole animal</tissue>
    </source>
</reference>
<dbReference type="Proteomes" id="UP000828390">
    <property type="component" value="Unassembled WGS sequence"/>
</dbReference>
<dbReference type="EMBL" id="JAIWYP010000005">
    <property type="protein sequence ID" value="KAH3816737.1"/>
    <property type="molecule type" value="Genomic_DNA"/>
</dbReference>
<accession>A0A9D4GMS7</accession>
<proteinExistence type="predicted"/>
<organism evidence="1 2">
    <name type="scientific">Dreissena polymorpha</name>
    <name type="common">Zebra mussel</name>
    <name type="synonym">Mytilus polymorpha</name>
    <dbReference type="NCBI Taxonomy" id="45954"/>
    <lineage>
        <taxon>Eukaryota</taxon>
        <taxon>Metazoa</taxon>
        <taxon>Spiralia</taxon>
        <taxon>Lophotrochozoa</taxon>
        <taxon>Mollusca</taxon>
        <taxon>Bivalvia</taxon>
        <taxon>Autobranchia</taxon>
        <taxon>Heteroconchia</taxon>
        <taxon>Euheterodonta</taxon>
        <taxon>Imparidentia</taxon>
        <taxon>Neoheterodontei</taxon>
        <taxon>Myida</taxon>
        <taxon>Dreissenoidea</taxon>
        <taxon>Dreissenidae</taxon>
        <taxon>Dreissena</taxon>
    </lineage>
</organism>
<evidence type="ECO:0000313" key="1">
    <source>
        <dbReference type="EMBL" id="KAH3816737.1"/>
    </source>
</evidence>
<sequence>MKRESNTELETTSTGAICKIKCDGSKEQLKPNEKNGTRLGRAHNINGADIFAATSTWVDDSENTNASDCAGINYDDDDDCREDMRMVNFMMIKMMKTVILMMRMMMLNYANYDGDNDDDDHGYNSDDGTDRICMY</sequence>
<keyword evidence="2" id="KW-1185">Reference proteome</keyword>
<evidence type="ECO:0000313" key="2">
    <source>
        <dbReference type="Proteomes" id="UP000828390"/>
    </source>
</evidence>
<gene>
    <name evidence="1" type="ORF">DPMN_118258</name>
</gene>